<dbReference type="InterPro" id="IPR036291">
    <property type="entry name" value="NAD(P)-bd_dom_sf"/>
</dbReference>
<dbReference type="NCBIfam" id="NF005716">
    <property type="entry name" value="PRK07531.1"/>
    <property type="match status" value="1"/>
</dbReference>
<dbReference type="Gene3D" id="3.10.129.10">
    <property type="entry name" value="Hotdog Thioesterase"/>
    <property type="match status" value="1"/>
</dbReference>
<dbReference type="HAMAP" id="MF_02129">
    <property type="entry name" value="L_carnitine_dehydrog"/>
    <property type="match status" value="1"/>
</dbReference>
<feature type="binding site" evidence="7">
    <location>
        <begin position="14"/>
        <end position="19"/>
    </location>
    <ligand>
        <name>NAD(+)</name>
        <dbReference type="ChEBI" id="CHEBI:57540"/>
    </ligand>
</feature>
<dbReference type="InterPro" id="IPR013328">
    <property type="entry name" value="6PGD_dom2"/>
</dbReference>
<comment type="function">
    <text evidence="7">Catalyzes the NAD(+)-dependent oxidation of L-carnitine to 3-dehydrocarnitine.</text>
</comment>
<dbReference type="GO" id="GO:0009437">
    <property type="term" value="P:carnitine metabolic process"/>
    <property type="evidence" value="ECO:0007669"/>
    <property type="project" value="UniProtKB-UniRule"/>
</dbReference>
<reference evidence="10 11" key="1">
    <citation type="submission" date="2014-03" db="EMBL/GenBank/DDBJ databases">
        <title>The draft genome sequence of Thalassospira mesophila JCM 18969.</title>
        <authorList>
            <person name="Lai Q."/>
            <person name="Shao Z."/>
        </authorList>
    </citation>
    <scope>NUCLEOTIDE SEQUENCE [LARGE SCALE GENOMIC DNA]</scope>
    <source>
        <strain evidence="10 11">JCM 18969</strain>
    </source>
</reference>
<dbReference type="OrthoDB" id="9803287at2"/>
<keyword evidence="6 7" id="KW-0520">NAD</keyword>
<proteinExistence type="inferred from homology"/>
<dbReference type="RefSeq" id="WP_085585345.1">
    <property type="nucleotide sequence ID" value="NZ_JFKA01000012.1"/>
</dbReference>
<comment type="subcellular location">
    <subcellularLocation>
        <location evidence="1 7">Cytoplasm</location>
    </subcellularLocation>
</comment>
<dbReference type="Proteomes" id="UP000193391">
    <property type="component" value="Unassembled WGS sequence"/>
</dbReference>
<evidence type="ECO:0000256" key="4">
    <source>
        <dbReference type="ARBA" id="ARBA00022490"/>
    </source>
</evidence>
<dbReference type="CDD" id="cd00586">
    <property type="entry name" value="4HBT"/>
    <property type="match status" value="1"/>
</dbReference>
<dbReference type="GO" id="GO:0005737">
    <property type="term" value="C:cytoplasm"/>
    <property type="evidence" value="ECO:0007669"/>
    <property type="project" value="UniProtKB-SubCell"/>
</dbReference>
<organism evidence="10 11">
    <name type="scientific">Thalassospira mesophila</name>
    <dbReference type="NCBI Taxonomy" id="1293891"/>
    <lineage>
        <taxon>Bacteria</taxon>
        <taxon>Pseudomonadati</taxon>
        <taxon>Pseudomonadota</taxon>
        <taxon>Alphaproteobacteria</taxon>
        <taxon>Rhodospirillales</taxon>
        <taxon>Thalassospiraceae</taxon>
        <taxon>Thalassospira</taxon>
    </lineage>
</organism>
<sequence length="491" mass="52863">MAINNPPLKAAIIGGGVIGGGWVARFLLNGWDVAVYDPDPEAERKIAAVLANARRSLPALYDTALPAEGKLVFCGSVAKAVDGARWVQESAPEQLAIKHRILAEIQQYADKNAVIGSSTSGFKPSELQEGAARPGQIVVAHPFNPVYLLPLIEIVASKQSDKAFVAAACGILRDVGLKPLVVGKEIDAHIADRLLEAVWREGLWLVNDGIATTEEIDDAIRFGFGLRWAQMGLFETYRIAGGEAGMGHFIAQFGPALKWPWTKLMNVPELTPELIAKIAAQSDAQSGALSIRELERLRDDNLVGMMRALKKSGSGAGGTLNDHEKALSRNAPTADTHALPQTVCRQVPQSWADYNGHMNEAHYLEAFAQASDAFMALIGADDAYIASGKSFFTAETHLRHLAEAKAGDTITITTRVLLAQGKKMHLFHTLYGKDGSILATCETLLIHVDLTTRRACNPDAEVTRHLQEFGDAHAKLAKPDGAGRHVGQKNG</sequence>
<comment type="similarity">
    <text evidence="7">Belongs to the 3-hydroxyacyl-CoA dehydrogenase family. L-carnitine dehydrogenase subfamily.</text>
</comment>
<name>A0A1Y2KVY1_9PROT</name>
<dbReference type="InterPro" id="IPR029069">
    <property type="entry name" value="HotDog_dom_sf"/>
</dbReference>
<protein>
    <recommendedName>
        <fullName evidence="7">L-carnitine dehydrogenase</fullName>
        <shortName evidence="7">CDH</shortName>
        <shortName evidence="7">L-CDH</shortName>
        <ecNumber evidence="7">1.1.1.108</ecNumber>
    </recommendedName>
</protein>
<evidence type="ECO:0000256" key="2">
    <source>
        <dbReference type="ARBA" id="ARBA00004855"/>
    </source>
</evidence>
<keyword evidence="4 7" id="KW-0963">Cytoplasm</keyword>
<dbReference type="UniPathway" id="UPA00117"/>
<dbReference type="STRING" id="1293891.TMES_18515"/>
<dbReference type="EC" id="1.1.1.108" evidence="7"/>
<keyword evidence="5 7" id="KW-0560">Oxidoreductase</keyword>
<feature type="domain" description="3-hydroxyacyl-CoA dehydrogenase C-terminal" evidence="8">
    <location>
        <begin position="190"/>
        <end position="256"/>
    </location>
</feature>
<comment type="caution">
    <text evidence="10">The sequence shown here is derived from an EMBL/GenBank/DDBJ whole genome shotgun (WGS) entry which is preliminary data.</text>
</comment>
<dbReference type="GO" id="GO:0047728">
    <property type="term" value="F:carnitine 3-dehydrogenase activity"/>
    <property type="evidence" value="ECO:0007669"/>
    <property type="project" value="UniProtKB-UniRule"/>
</dbReference>
<evidence type="ECO:0000256" key="5">
    <source>
        <dbReference type="ARBA" id="ARBA00023002"/>
    </source>
</evidence>
<keyword evidence="11" id="KW-1185">Reference proteome</keyword>
<feature type="domain" description="3-hydroxyacyl-CoA dehydrogenase NAD binding" evidence="9">
    <location>
        <begin position="9"/>
        <end position="185"/>
    </location>
</feature>
<dbReference type="GO" id="GO:0006631">
    <property type="term" value="P:fatty acid metabolic process"/>
    <property type="evidence" value="ECO:0007669"/>
    <property type="project" value="InterPro"/>
</dbReference>
<comment type="catalytic activity">
    <reaction evidence="7">
        <text>carnitine + NAD(+) = 3-dehydrocarnitine + NADH + H(+)</text>
        <dbReference type="Rhea" id="RHEA:19265"/>
        <dbReference type="ChEBI" id="CHEBI:15378"/>
        <dbReference type="ChEBI" id="CHEBI:17126"/>
        <dbReference type="ChEBI" id="CHEBI:57540"/>
        <dbReference type="ChEBI" id="CHEBI:57885"/>
        <dbReference type="ChEBI" id="CHEBI:57945"/>
        <dbReference type="EC" id="1.1.1.108"/>
    </reaction>
</comment>
<comment type="pathway">
    <text evidence="2 7">Amine and polyamine metabolism; carnitine metabolism.</text>
</comment>
<dbReference type="SUPFAM" id="SSF48179">
    <property type="entry name" value="6-phosphogluconate dehydrogenase C-terminal domain-like"/>
    <property type="match status" value="1"/>
</dbReference>
<comment type="subunit">
    <text evidence="3 7">Homodimer.</text>
</comment>
<evidence type="ECO:0000256" key="6">
    <source>
        <dbReference type="ARBA" id="ARBA00023027"/>
    </source>
</evidence>
<gene>
    <name evidence="10" type="ORF">TMES_18515</name>
</gene>
<dbReference type="InterPro" id="IPR006176">
    <property type="entry name" value="3-OHacyl-CoA_DH_NAD-bd"/>
</dbReference>
<dbReference type="GO" id="GO:0070403">
    <property type="term" value="F:NAD+ binding"/>
    <property type="evidence" value="ECO:0007669"/>
    <property type="project" value="InterPro"/>
</dbReference>
<evidence type="ECO:0000256" key="3">
    <source>
        <dbReference type="ARBA" id="ARBA00011738"/>
    </source>
</evidence>
<dbReference type="Pfam" id="PF00725">
    <property type="entry name" value="3HCDH"/>
    <property type="match status" value="1"/>
</dbReference>
<dbReference type="Pfam" id="PF02737">
    <property type="entry name" value="3HCDH_N"/>
    <property type="match status" value="1"/>
</dbReference>
<dbReference type="PANTHER" id="PTHR48075">
    <property type="entry name" value="3-HYDROXYACYL-COA DEHYDROGENASE FAMILY PROTEIN"/>
    <property type="match status" value="1"/>
</dbReference>
<dbReference type="InterPro" id="IPR008927">
    <property type="entry name" value="6-PGluconate_DH-like_C_sf"/>
</dbReference>
<evidence type="ECO:0000256" key="7">
    <source>
        <dbReference type="HAMAP-Rule" id="MF_02129"/>
    </source>
</evidence>
<evidence type="ECO:0000313" key="10">
    <source>
        <dbReference type="EMBL" id="OSQ36084.1"/>
    </source>
</evidence>
<evidence type="ECO:0000259" key="8">
    <source>
        <dbReference type="Pfam" id="PF00725"/>
    </source>
</evidence>
<dbReference type="Gene3D" id="1.10.1040.10">
    <property type="entry name" value="N-(1-d-carboxylethyl)-l-norvaline Dehydrogenase, domain 2"/>
    <property type="match status" value="1"/>
</dbReference>
<dbReference type="Pfam" id="PF13279">
    <property type="entry name" value="4HBT_2"/>
    <property type="match status" value="1"/>
</dbReference>
<evidence type="ECO:0000259" key="9">
    <source>
        <dbReference type="Pfam" id="PF02737"/>
    </source>
</evidence>
<dbReference type="InterPro" id="IPR006108">
    <property type="entry name" value="3HC_DH_C"/>
</dbReference>
<dbReference type="InterPro" id="IPR026578">
    <property type="entry name" value="L-carnitine_dehydrogenase"/>
</dbReference>
<evidence type="ECO:0000313" key="11">
    <source>
        <dbReference type="Proteomes" id="UP000193391"/>
    </source>
</evidence>
<accession>A0A1Y2KVY1</accession>
<evidence type="ECO:0000256" key="1">
    <source>
        <dbReference type="ARBA" id="ARBA00004496"/>
    </source>
</evidence>
<dbReference type="SUPFAM" id="SSF51735">
    <property type="entry name" value="NAD(P)-binding Rossmann-fold domains"/>
    <property type="match status" value="1"/>
</dbReference>
<dbReference type="Gene3D" id="3.40.50.720">
    <property type="entry name" value="NAD(P)-binding Rossmann-like Domain"/>
    <property type="match status" value="1"/>
</dbReference>
<dbReference type="EMBL" id="JFKA01000012">
    <property type="protein sequence ID" value="OSQ36084.1"/>
    <property type="molecule type" value="Genomic_DNA"/>
</dbReference>
<dbReference type="AlphaFoldDB" id="A0A1Y2KVY1"/>
<dbReference type="PANTHER" id="PTHR48075:SF5">
    <property type="entry name" value="3-HYDROXYBUTYRYL-COA DEHYDROGENASE"/>
    <property type="match status" value="1"/>
</dbReference>
<dbReference type="SUPFAM" id="SSF54637">
    <property type="entry name" value="Thioesterase/thiol ester dehydrase-isomerase"/>
    <property type="match status" value="1"/>
</dbReference>